<comment type="caution">
    <text evidence="4">The sequence shown here is derived from an EMBL/GenBank/DDBJ whole genome shotgun (WGS) entry which is preliminary data.</text>
</comment>
<evidence type="ECO:0000256" key="2">
    <source>
        <dbReference type="SAM" id="Phobius"/>
    </source>
</evidence>
<dbReference type="Proteomes" id="UP000315295">
    <property type="component" value="Unassembled WGS sequence"/>
</dbReference>
<keyword evidence="5" id="KW-1185">Reference proteome</keyword>
<feature type="region of interest" description="Disordered" evidence="1">
    <location>
        <begin position="628"/>
        <end position="650"/>
    </location>
</feature>
<gene>
    <name evidence="4" type="ORF">C1H46_004941</name>
</gene>
<feature type="signal peptide" evidence="3">
    <location>
        <begin position="1"/>
        <end position="15"/>
    </location>
</feature>
<accession>A0A540NEI8</accession>
<sequence length="703" mass="79718">MLLILHVFTFPLAIAYSPNGTQKIEGLCFMNMKMHPEYTPSRNSGDQLVFETNAFSRMHRLKFLQLSHVKLNGSYKEFPTGIRWLCWLQFPFDSLPRDFPLYSLVALEMCYSSLRQVLKGTEYLPSLKILNLSHSHGLKATPDFSLVPSLERLILKDCANLVDVHESIGNLKKLICLNMEDCKNLKKLPKNISMLTSLETLIISGCSKVEVFPTEISKMESLKVFQADGVSIHQLRTASQWWTLWPRKSVGISWASYLPHNLVTLSLRNCNLSDENFPRDFGNLPSLQILDLSSNSVCSLPDCVRGVRGLRKLSFEGCKRLKSLLRLPSVGELEILDCKSLEIITFQSLSDSRICAAMDSNFNLVEVEYWYKLEPIETVDVEMINLLGLSNLNLNEAIMMEIVSPFSEGRSMTHSLQGLYEYGIFSTFLPGDYEVPQYGSFAHKSRGSSISFTVPSLPTSRIRGLNFFYVYAESYNNDSPNINADNDVPYPVLMKVSNKSKVLKWIYGPTFFCVPGYGQDVIWLSHWKFGNKLEGGDEVTFSVFRKSWLQIKEWGLKLVYYEEEDEMSTQHNTTEPFYPCVIAGDLSCNLLSGAYILFPLMNMSIGDMLTSAWFNRVTGDVDEMTEKKEEQQGDCTLAAQRGSNDNRNSRGGKGWKVVVMIMATVFVLSFTLVSHSSLFQRKKQRATSPPRLNPGLQTISDHE</sequence>
<dbReference type="SUPFAM" id="SSF52058">
    <property type="entry name" value="L domain-like"/>
    <property type="match status" value="1"/>
</dbReference>
<feature type="chain" id="PRO_5022047073" evidence="3">
    <location>
        <begin position="16"/>
        <end position="703"/>
    </location>
</feature>
<evidence type="ECO:0000256" key="3">
    <source>
        <dbReference type="SAM" id="SignalP"/>
    </source>
</evidence>
<dbReference type="GO" id="GO:0006952">
    <property type="term" value="P:defense response"/>
    <property type="evidence" value="ECO:0007669"/>
    <property type="project" value="InterPro"/>
</dbReference>
<dbReference type="Gene3D" id="3.80.10.10">
    <property type="entry name" value="Ribonuclease Inhibitor"/>
    <property type="match status" value="2"/>
</dbReference>
<dbReference type="PANTHER" id="PTHR11017:SF563">
    <property type="entry name" value="TMV RESISTANCE PROTEIN N-LIKE"/>
    <property type="match status" value="1"/>
</dbReference>
<evidence type="ECO:0000313" key="5">
    <source>
        <dbReference type="Proteomes" id="UP000315295"/>
    </source>
</evidence>
<dbReference type="Pfam" id="PF00560">
    <property type="entry name" value="LRR_1"/>
    <property type="match status" value="1"/>
</dbReference>
<evidence type="ECO:0000256" key="1">
    <source>
        <dbReference type="SAM" id="MobiDB-lite"/>
    </source>
</evidence>
<reference evidence="4 5" key="1">
    <citation type="journal article" date="2019" name="G3 (Bethesda)">
        <title>Sequencing of a Wild Apple (Malus baccata) Genome Unravels the Differences Between Cultivated and Wild Apple Species Regarding Disease Resistance and Cold Tolerance.</title>
        <authorList>
            <person name="Chen X."/>
        </authorList>
    </citation>
    <scope>NUCLEOTIDE SEQUENCE [LARGE SCALE GENOMIC DNA]</scope>
    <source>
        <strain evidence="5">cv. Shandingzi</strain>
        <tissue evidence="4">Leaves</tissue>
    </source>
</reference>
<dbReference type="InterPro" id="IPR001611">
    <property type="entry name" value="Leu-rich_rpt"/>
</dbReference>
<keyword evidence="2" id="KW-0472">Membrane</keyword>
<name>A0A540NEI8_MALBA</name>
<keyword evidence="2" id="KW-1133">Transmembrane helix</keyword>
<dbReference type="PANTHER" id="PTHR11017">
    <property type="entry name" value="LEUCINE-RICH REPEAT-CONTAINING PROTEIN"/>
    <property type="match status" value="1"/>
</dbReference>
<dbReference type="InterPro" id="IPR032675">
    <property type="entry name" value="LRR_dom_sf"/>
</dbReference>
<dbReference type="EMBL" id="VIEB01000057">
    <property type="protein sequence ID" value="TQE09448.1"/>
    <property type="molecule type" value="Genomic_DNA"/>
</dbReference>
<dbReference type="AlphaFoldDB" id="A0A540NEI8"/>
<dbReference type="InterPro" id="IPR044974">
    <property type="entry name" value="Disease_R_plants"/>
</dbReference>
<proteinExistence type="predicted"/>
<feature type="transmembrane region" description="Helical" evidence="2">
    <location>
        <begin position="654"/>
        <end position="673"/>
    </location>
</feature>
<protein>
    <submittedName>
        <fullName evidence="4">Uncharacterized protein</fullName>
    </submittedName>
</protein>
<keyword evidence="3" id="KW-0732">Signal</keyword>
<keyword evidence="2" id="KW-0812">Transmembrane</keyword>
<feature type="region of interest" description="Disordered" evidence="1">
    <location>
        <begin position="683"/>
        <end position="703"/>
    </location>
</feature>
<evidence type="ECO:0000313" key="4">
    <source>
        <dbReference type="EMBL" id="TQE09448.1"/>
    </source>
</evidence>
<organism evidence="4 5">
    <name type="scientific">Malus baccata</name>
    <name type="common">Siberian crab apple</name>
    <name type="synonym">Pyrus baccata</name>
    <dbReference type="NCBI Taxonomy" id="106549"/>
    <lineage>
        <taxon>Eukaryota</taxon>
        <taxon>Viridiplantae</taxon>
        <taxon>Streptophyta</taxon>
        <taxon>Embryophyta</taxon>
        <taxon>Tracheophyta</taxon>
        <taxon>Spermatophyta</taxon>
        <taxon>Magnoliopsida</taxon>
        <taxon>eudicotyledons</taxon>
        <taxon>Gunneridae</taxon>
        <taxon>Pentapetalae</taxon>
        <taxon>rosids</taxon>
        <taxon>fabids</taxon>
        <taxon>Rosales</taxon>
        <taxon>Rosaceae</taxon>
        <taxon>Amygdaloideae</taxon>
        <taxon>Maleae</taxon>
        <taxon>Malus</taxon>
    </lineage>
</organism>